<dbReference type="Gene3D" id="6.10.250.3410">
    <property type="entry name" value="DBF zinc finger"/>
    <property type="match status" value="1"/>
</dbReference>
<evidence type="ECO:0000256" key="2">
    <source>
        <dbReference type="ARBA" id="ARBA00022771"/>
    </source>
</evidence>
<dbReference type="InterPro" id="IPR038545">
    <property type="entry name" value="Znf_DBF_sf"/>
</dbReference>
<accession>A0ABM4BGL8</accession>
<evidence type="ECO:0000256" key="1">
    <source>
        <dbReference type="ARBA" id="ARBA00022723"/>
    </source>
</evidence>
<evidence type="ECO:0000256" key="3">
    <source>
        <dbReference type="ARBA" id="ARBA00022833"/>
    </source>
</evidence>
<dbReference type="InterPro" id="IPR051590">
    <property type="entry name" value="Replication_Regulatory_Kinase"/>
</dbReference>
<proteinExistence type="predicted"/>
<keyword evidence="3" id="KW-0862">Zinc</keyword>
<name>A0ABM4BGL8_HYDVU</name>
<keyword evidence="2 4" id="KW-0863">Zinc-finger</keyword>
<evidence type="ECO:0000313" key="6">
    <source>
        <dbReference type="Proteomes" id="UP001652625"/>
    </source>
</evidence>
<protein>
    <submittedName>
        <fullName evidence="7">Protein DBF4 homolog B isoform X2</fullName>
    </submittedName>
</protein>
<keyword evidence="6" id="KW-1185">Reference proteome</keyword>
<dbReference type="Proteomes" id="UP001652625">
    <property type="component" value="Chromosome 03"/>
</dbReference>
<sequence length="331" mass="38137">MSGDCFSKLPLYGKIFYLDTPSYKHNKQLQSRLKRLGATIETFLTNSITYFVTDTKQECKSKNEKDLNESNTCQMPFPYQIQTRAYKMMSKITINPKESTVQKARRLKLNVQPLNKVLCWLLDIEKAQNKSRSKPFDVASKRHKSSSLKGFFIKVEDLSRNFRPIYKQFLSKPEVNYNALLHESPFQKNGTRSACIKITSNDNWSSFLNKRTKLSSEKRNGYCEICDVYFSNCRQHLNGDTHKKNTTPKKYKRLDSIIANCSQEMFLCCLNNSAQPMNSNASNKLRDCVVKIYGVVVPGPYCGQLRRSQRLIAKQMGSMYLDCPGVLKLTN</sequence>
<reference evidence="7" key="1">
    <citation type="submission" date="2025-08" db="UniProtKB">
        <authorList>
            <consortium name="RefSeq"/>
        </authorList>
    </citation>
    <scope>IDENTIFICATION</scope>
</reference>
<dbReference type="RefSeq" id="XP_065648143.1">
    <property type="nucleotide sequence ID" value="XM_065792071.1"/>
</dbReference>
<feature type="domain" description="DBF4-type" evidence="5">
    <location>
        <begin position="216"/>
        <end position="264"/>
    </location>
</feature>
<dbReference type="Pfam" id="PF07535">
    <property type="entry name" value="zf-DBF"/>
    <property type="match status" value="1"/>
</dbReference>
<evidence type="ECO:0000259" key="5">
    <source>
        <dbReference type="PROSITE" id="PS51265"/>
    </source>
</evidence>
<evidence type="ECO:0000313" key="7">
    <source>
        <dbReference type="RefSeq" id="XP_065648143.1"/>
    </source>
</evidence>
<organism evidence="6 7">
    <name type="scientific">Hydra vulgaris</name>
    <name type="common">Hydra</name>
    <name type="synonym">Hydra attenuata</name>
    <dbReference type="NCBI Taxonomy" id="6087"/>
    <lineage>
        <taxon>Eukaryota</taxon>
        <taxon>Metazoa</taxon>
        <taxon>Cnidaria</taxon>
        <taxon>Hydrozoa</taxon>
        <taxon>Hydroidolina</taxon>
        <taxon>Anthoathecata</taxon>
        <taxon>Aplanulata</taxon>
        <taxon>Hydridae</taxon>
        <taxon>Hydra</taxon>
    </lineage>
</organism>
<dbReference type="PROSITE" id="PS51265">
    <property type="entry name" value="ZF_DBF4"/>
    <property type="match status" value="1"/>
</dbReference>
<dbReference type="PANTHER" id="PTHR15375">
    <property type="entry name" value="ACTIVATOR OF S-PHASE KINASE-RELATED"/>
    <property type="match status" value="1"/>
</dbReference>
<evidence type="ECO:0000256" key="4">
    <source>
        <dbReference type="PROSITE-ProRule" id="PRU00600"/>
    </source>
</evidence>
<keyword evidence="1" id="KW-0479">Metal-binding</keyword>
<dbReference type="InterPro" id="IPR006572">
    <property type="entry name" value="Znf_DBF"/>
</dbReference>
<dbReference type="PANTHER" id="PTHR15375:SF26">
    <property type="entry name" value="PROTEIN CHIFFON"/>
    <property type="match status" value="1"/>
</dbReference>
<dbReference type="SMART" id="SM00586">
    <property type="entry name" value="ZnF_DBF"/>
    <property type="match status" value="1"/>
</dbReference>
<dbReference type="GeneID" id="101239887"/>
<gene>
    <name evidence="7" type="primary">LOC101239887</name>
</gene>